<evidence type="ECO:0000313" key="2">
    <source>
        <dbReference type="Proteomes" id="UP001203284"/>
    </source>
</evidence>
<reference evidence="1 2" key="1">
    <citation type="submission" date="2022-04" db="EMBL/GenBank/DDBJ databases">
        <authorList>
            <person name="Grouzdev D.S."/>
            <person name="Pantiukh K.S."/>
            <person name="Krutkina M.S."/>
        </authorList>
    </citation>
    <scope>NUCLEOTIDE SEQUENCE [LARGE SCALE GENOMIC DNA]</scope>
    <source>
        <strain evidence="1 2">6x-1</strain>
    </source>
</reference>
<dbReference type="RefSeq" id="WP_247025862.1">
    <property type="nucleotide sequence ID" value="NZ_JALKCH010000001.1"/>
</dbReference>
<protein>
    <submittedName>
        <fullName evidence="1">Uncharacterized protein</fullName>
    </submittedName>
</protein>
<comment type="caution">
    <text evidence="1">The sequence shown here is derived from an EMBL/GenBank/DDBJ whole genome shotgun (WGS) entry which is preliminary data.</text>
</comment>
<organism evidence="1 2">
    <name type="scientific">Ancylobacter crimeensis</name>
    <dbReference type="NCBI Taxonomy" id="2579147"/>
    <lineage>
        <taxon>Bacteria</taxon>
        <taxon>Pseudomonadati</taxon>
        <taxon>Pseudomonadota</taxon>
        <taxon>Alphaproteobacteria</taxon>
        <taxon>Hyphomicrobiales</taxon>
        <taxon>Xanthobacteraceae</taxon>
        <taxon>Ancylobacter</taxon>
    </lineage>
</organism>
<dbReference type="Proteomes" id="UP001203284">
    <property type="component" value="Unassembled WGS sequence"/>
</dbReference>
<proteinExistence type="predicted"/>
<keyword evidence="2" id="KW-1185">Reference proteome</keyword>
<dbReference type="EMBL" id="JALKCH010000001">
    <property type="protein sequence ID" value="MCK0195586.1"/>
    <property type="molecule type" value="Genomic_DNA"/>
</dbReference>
<evidence type="ECO:0000313" key="1">
    <source>
        <dbReference type="EMBL" id="MCK0195586.1"/>
    </source>
</evidence>
<sequence>MSAALVVSAMLTQADAQTAGDQPSSFDFAAPPSTQANRLYSVNTATGEVSACQFERPDGSLVGVTRCFPRDASAAAQAKLARFRLVTTNYSSETGVFRVNQDTGEMSVCYVREMPKSGATEAQVVCTPAVR</sequence>
<gene>
    <name evidence="1" type="ORF">MWN34_01530</name>
</gene>
<accession>A0ABT0D6K9</accession>
<name>A0ABT0D6K9_9HYPH</name>